<keyword evidence="2 4" id="KW-0863">Zinc-finger</keyword>
<dbReference type="GO" id="GO:0008270">
    <property type="term" value="F:zinc ion binding"/>
    <property type="evidence" value="ECO:0007669"/>
    <property type="project" value="UniProtKB-KW"/>
</dbReference>
<dbReference type="Proteomes" id="UP000288429">
    <property type="component" value="Unassembled WGS sequence"/>
</dbReference>
<evidence type="ECO:0000256" key="1">
    <source>
        <dbReference type="ARBA" id="ARBA00022723"/>
    </source>
</evidence>
<dbReference type="PROSITE" id="PS50089">
    <property type="entry name" value="ZF_RING_2"/>
    <property type="match status" value="1"/>
</dbReference>
<dbReference type="InterPro" id="IPR013083">
    <property type="entry name" value="Znf_RING/FYVE/PHD"/>
</dbReference>
<evidence type="ECO:0000313" key="7">
    <source>
        <dbReference type="Proteomes" id="UP000288429"/>
    </source>
</evidence>
<dbReference type="InterPro" id="IPR001841">
    <property type="entry name" value="Znf_RING"/>
</dbReference>
<proteinExistence type="predicted"/>
<dbReference type="InterPro" id="IPR027370">
    <property type="entry name" value="Znf-RING_euk"/>
</dbReference>
<dbReference type="SUPFAM" id="SSF57850">
    <property type="entry name" value="RING/U-box"/>
    <property type="match status" value="1"/>
</dbReference>
<sequence length="280" mass="30668">MALITDTFWPSLKAQLLHPNLTVSNCSISCTICYENVELGSAAAAAAVHESAHTAVVLPCGHIFGSSCLAFWQQSLVDRGQDPSCPTCRLVTIHEGCKHPVRPLYIPLENRQSANDALGNTTTTTTTTTKVEKSVRSFVKAVDGFLDTATTKQKRREAFSHVPPTIPEGGVLNNLCSCCYVEDAIRTLTSLIYSIPDHLSANLAEDEFVGAAATVGNGMWILCSRERRRLATIRKGIEQVEGDLDGCRQLERIIEADSCSRWLGMDLKGITFSFKIYAWE</sequence>
<dbReference type="Pfam" id="PF13445">
    <property type="entry name" value="zf-RING_UBOX"/>
    <property type="match status" value="1"/>
</dbReference>
<name>A0A428UH20_9HYPO</name>
<dbReference type="SMART" id="SM00184">
    <property type="entry name" value="RING"/>
    <property type="match status" value="1"/>
</dbReference>
<accession>A0A428UH20</accession>
<evidence type="ECO:0000259" key="5">
    <source>
        <dbReference type="PROSITE" id="PS50089"/>
    </source>
</evidence>
<keyword evidence="1" id="KW-0479">Metal-binding</keyword>
<feature type="domain" description="RING-type" evidence="5">
    <location>
        <begin position="30"/>
        <end position="89"/>
    </location>
</feature>
<evidence type="ECO:0000256" key="4">
    <source>
        <dbReference type="PROSITE-ProRule" id="PRU00175"/>
    </source>
</evidence>
<keyword evidence="7" id="KW-1185">Reference proteome</keyword>
<evidence type="ECO:0000256" key="2">
    <source>
        <dbReference type="ARBA" id="ARBA00022771"/>
    </source>
</evidence>
<keyword evidence="3" id="KW-0862">Zinc</keyword>
<reference evidence="6 7" key="1">
    <citation type="submission" date="2017-06" db="EMBL/GenBank/DDBJ databases">
        <title>Cmopartive genomic analysis of Ambrosia Fusariam Clade fungi.</title>
        <authorList>
            <person name="Stajich J.E."/>
            <person name="Carrillo J."/>
            <person name="Kijimoto T."/>
            <person name="Eskalen A."/>
            <person name="O'Donnell K."/>
            <person name="Kasson M."/>
        </authorList>
    </citation>
    <scope>NUCLEOTIDE SEQUENCE [LARGE SCALE GENOMIC DNA]</scope>
    <source>
        <strain evidence="6 7">NRRL 20438</strain>
    </source>
</reference>
<comment type="caution">
    <text evidence="6">The sequence shown here is derived from an EMBL/GenBank/DDBJ whole genome shotgun (WGS) entry which is preliminary data.</text>
</comment>
<organism evidence="6 7">
    <name type="scientific">Fusarium ambrosium</name>
    <dbReference type="NCBI Taxonomy" id="131363"/>
    <lineage>
        <taxon>Eukaryota</taxon>
        <taxon>Fungi</taxon>
        <taxon>Dikarya</taxon>
        <taxon>Ascomycota</taxon>
        <taxon>Pezizomycotina</taxon>
        <taxon>Sordariomycetes</taxon>
        <taxon>Hypocreomycetidae</taxon>
        <taxon>Hypocreales</taxon>
        <taxon>Nectriaceae</taxon>
        <taxon>Fusarium</taxon>
        <taxon>Fusarium solani species complex</taxon>
    </lineage>
</organism>
<dbReference type="AlphaFoldDB" id="A0A428UH20"/>
<evidence type="ECO:0000256" key="3">
    <source>
        <dbReference type="ARBA" id="ARBA00022833"/>
    </source>
</evidence>
<dbReference type="Gene3D" id="3.30.40.10">
    <property type="entry name" value="Zinc/RING finger domain, C3HC4 (zinc finger)"/>
    <property type="match status" value="1"/>
</dbReference>
<evidence type="ECO:0000313" key="6">
    <source>
        <dbReference type="EMBL" id="RSM13542.1"/>
    </source>
</evidence>
<dbReference type="EMBL" id="NIZV01000062">
    <property type="protein sequence ID" value="RSM13542.1"/>
    <property type="molecule type" value="Genomic_DNA"/>
</dbReference>
<gene>
    <name evidence="6" type="ORF">CDV31_005840</name>
</gene>
<protein>
    <recommendedName>
        <fullName evidence="5">RING-type domain-containing protein</fullName>
    </recommendedName>
</protein>